<evidence type="ECO:0000313" key="3">
    <source>
        <dbReference type="Proteomes" id="UP000179734"/>
    </source>
</evidence>
<comment type="caution">
    <text evidence="2">The sequence shown here is derived from an EMBL/GenBank/DDBJ whole genome shotgun (WGS) entry which is preliminary data.</text>
</comment>
<reference evidence="2 3" key="1">
    <citation type="submission" date="2016-10" db="EMBL/GenBank/DDBJ databases">
        <title>Genome sequence of Mycobacterium talmonii.</title>
        <authorList>
            <person name="Greninger A.L."/>
            <person name="Elliott B."/>
            <person name="Vasireddy S."/>
            <person name="Vasireddy R."/>
        </authorList>
    </citation>
    <scope>NUCLEOTIDE SEQUENCE [LARGE SCALE GENOMIC DNA]</scope>
    <source>
        <strain evidence="3">NE-TNMC-100812</strain>
    </source>
</reference>
<dbReference type="InterPro" id="IPR012312">
    <property type="entry name" value="Hemerythrin-like"/>
</dbReference>
<organism evidence="2 3">
    <name type="scientific">Mycobacterium talmoniae</name>
    <dbReference type="NCBI Taxonomy" id="1858794"/>
    <lineage>
        <taxon>Bacteria</taxon>
        <taxon>Bacillati</taxon>
        <taxon>Actinomycetota</taxon>
        <taxon>Actinomycetes</taxon>
        <taxon>Mycobacteriales</taxon>
        <taxon>Mycobacteriaceae</taxon>
        <taxon>Mycobacterium</taxon>
    </lineage>
</organism>
<dbReference type="Gene3D" id="1.20.120.520">
    <property type="entry name" value="nmb1532 protein domain like"/>
    <property type="match status" value="1"/>
</dbReference>
<protein>
    <submittedName>
        <fullName evidence="2">Hemerythrin</fullName>
    </submittedName>
</protein>
<dbReference type="RefSeq" id="WP_071024846.1">
    <property type="nucleotide sequence ID" value="NZ_MLQM01000037.1"/>
</dbReference>
<proteinExistence type="predicted"/>
<gene>
    <name evidence="2" type="ORF">BKN37_09570</name>
</gene>
<dbReference type="EMBL" id="MLQM01000037">
    <property type="protein sequence ID" value="OHV04535.1"/>
    <property type="molecule type" value="Genomic_DNA"/>
</dbReference>
<feature type="domain" description="Hemerythrin-like" evidence="1">
    <location>
        <begin position="7"/>
        <end position="125"/>
    </location>
</feature>
<dbReference type="Proteomes" id="UP000179734">
    <property type="component" value="Unassembled WGS sequence"/>
</dbReference>
<keyword evidence="3" id="KW-1185">Reference proteome</keyword>
<evidence type="ECO:0000313" key="2">
    <source>
        <dbReference type="EMBL" id="OHV04535.1"/>
    </source>
</evidence>
<evidence type="ECO:0000259" key="1">
    <source>
        <dbReference type="Pfam" id="PF01814"/>
    </source>
</evidence>
<sequence length="163" mass="18037">MPEETVSAVLEREHRDIDGAIEVFLQKLDAGTVQPEPLTAALAALRRHIYIEEVFVFPPVREAGLVMPIFVMLREHGDLWQTMDALTELLTVGSDTAGLRETCRRLLAQLDQHNAKEEPIIYPQAATALPAHTAAELLRFVDTGRTPDGWVCQRAAGLSQPSD</sequence>
<dbReference type="AlphaFoldDB" id="A0A1S1NL06"/>
<accession>A0A1S1NL06</accession>
<dbReference type="Pfam" id="PF01814">
    <property type="entry name" value="Hemerythrin"/>
    <property type="match status" value="1"/>
</dbReference>
<name>A0A1S1NL06_9MYCO</name>